<dbReference type="Pfam" id="PF13183">
    <property type="entry name" value="Fer4_8"/>
    <property type="match status" value="1"/>
</dbReference>
<dbReference type="GO" id="GO:0046872">
    <property type="term" value="F:metal ion binding"/>
    <property type="evidence" value="ECO:0007669"/>
    <property type="project" value="UniProtKB-KW"/>
</dbReference>
<dbReference type="PANTHER" id="PTHR32479">
    <property type="entry name" value="GLYCOLATE OXIDASE IRON-SULFUR SUBUNIT"/>
    <property type="match status" value="1"/>
</dbReference>
<accession>A0A8J6P5Y4</accession>
<dbReference type="PIRSF" id="PIRSF000139">
    <property type="entry name" value="Glc_ox_4Fe-4S"/>
    <property type="match status" value="1"/>
</dbReference>
<dbReference type="InterPro" id="IPR017896">
    <property type="entry name" value="4Fe4S_Fe-S-bd"/>
</dbReference>
<dbReference type="InterPro" id="IPR009051">
    <property type="entry name" value="Helical_ferredxn"/>
</dbReference>
<gene>
    <name evidence="7" type="ORF">H8D96_16120</name>
</gene>
<keyword evidence="1" id="KW-0004">4Fe-4S</keyword>
<dbReference type="PROSITE" id="PS00198">
    <property type="entry name" value="4FE4S_FER_1"/>
    <property type="match status" value="1"/>
</dbReference>
<dbReference type="AlphaFoldDB" id="A0A8J6P5Y4"/>
<evidence type="ECO:0000256" key="2">
    <source>
        <dbReference type="ARBA" id="ARBA00022723"/>
    </source>
</evidence>
<protein>
    <submittedName>
        <fullName evidence="7">(Fe-S)-binding protein</fullName>
    </submittedName>
</protein>
<feature type="domain" description="4Fe-4S ferredoxin-type" evidence="6">
    <location>
        <begin position="11"/>
        <end position="41"/>
    </location>
</feature>
<dbReference type="GO" id="GO:0051539">
    <property type="term" value="F:4 iron, 4 sulfur cluster binding"/>
    <property type="evidence" value="ECO:0007669"/>
    <property type="project" value="UniProtKB-KW"/>
</dbReference>
<dbReference type="Pfam" id="PF02754">
    <property type="entry name" value="CCG"/>
    <property type="match status" value="2"/>
</dbReference>
<reference evidence="7 8" key="1">
    <citation type="submission" date="2020-08" db="EMBL/GenBank/DDBJ databases">
        <title>Bridging the membrane lipid divide: bacteria of the FCB group superphylum have the potential to synthesize archaeal ether lipids.</title>
        <authorList>
            <person name="Villanueva L."/>
            <person name="Von Meijenfeldt F.A.B."/>
            <person name="Westbye A.B."/>
            <person name="Yadav S."/>
            <person name="Hopmans E.C."/>
            <person name="Dutilh B.E."/>
            <person name="Sinninghe Damste J.S."/>
        </authorList>
    </citation>
    <scope>NUCLEOTIDE SEQUENCE [LARGE SCALE GENOMIC DNA]</scope>
    <source>
        <strain evidence="7">NIOZ-UU17</strain>
    </source>
</reference>
<evidence type="ECO:0000256" key="1">
    <source>
        <dbReference type="ARBA" id="ARBA00022485"/>
    </source>
</evidence>
<keyword evidence="5" id="KW-0411">Iron-sulfur</keyword>
<feature type="domain" description="4Fe-4S ferredoxin-type" evidence="6">
    <location>
        <begin position="63"/>
        <end position="92"/>
    </location>
</feature>
<comment type="caution">
    <text evidence="7">The sequence shown here is derived from an EMBL/GenBank/DDBJ whole genome shotgun (WGS) entry which is preliminary data.</text>
</comment>
<dbReference type="SUPFAM" id="SSF46548">
    <property type="entry name" value="alpha-helical ferredoxin"/>
    <property type="match status" value="1"/>
</dbReference>
<proteinExistence type="predicted"/>
<dbReference type="InterPro" id="IPR017900">
    <property type="entry name" value="4Fe4S_Fe_S_CS"/>
</dbReference>
<name>A0A8J6P5Y4_9BACT</name>
<evidence type="ECO:0000256" key="3">
    <source>
        <dbReference type="ARBA" id="ARBA00022737"/>
    </source>
</evidence>
<dbReference type="EMBL" id="JACNIG010000300">
    <property type="protein sequence ID" value="MBC8433436.1"/>
    <property type="molecule type" value="Genomic_DNA"/>
</dbReference>
<evidence type="ECO:0000256" key="5">
    <source>
        <dbReference type="ARBA" id="ARBA00023014"/>
    </source>
</evidence>
<dbReference type="Proteomes" id="UP000605201">
    <property type="component" value="Unassembled WGS sequence"/>
</dbReference>
<evidence type="ECO:0000256" key="4">
    <source>
        <dbReference type="ARBA" id="ARBA00023004"/>
    </source>
</evidence>
<evidence type="ECO:0000313" key="7">
    <source>
        <dbReference type="EMBL" id="MBC8433436.1"/>
    </source>
</evidence>
<dbReference type="GO" id="GO:0016491">
    <property type="term" value="F:oxidoreductase activity"/>
    <property type="evidence" value="ECO:0007669"/>
    <property type="project" value="UniProtKB-ARBA"/>
</dbReference>
<keyword evidence="2" id="KW-0479">Metal-binding</keyword>
<keyword evidence="4" id="KW-0408">Iron</keyword>
<sequence length="430" mass="47378">MSKMKALATLMRELENQLVVCMRCGMCQAVCPLFAQTGRESDVARGKLAILDGLMKEMFKDPEGVYTRLNKCLLCGSCGANCPSGVNALEIFIKARAILTGYMGLPPAKRLILRGMLSRPEFFDRMAEWGSKFQKIFTQPANELIGTSCARFVSPLLKKRHFMPLAPVPFHGMLPSLNSDPGRSGIKAAFYVGCLIDKIFPRVAQSVVDVLNYSGVGIYMPANQGCCGIPAISSGDTITFNRLVRHNLEKFRSHDFDYLVTACATCTTTIRKIWPLMVTDDSGDIKAGVDQIAEKTMDINQFLATKIGLEKGELEHQAGVIDVTYHDPCHLKKSLGVMEEPRQLIRANPGYRLKEMTESDWCCGLGGSFNLQYYELSSGIGQRKFDHIKASACSQVATGCPACMLQIADTLSKSNESIAIRHPIEIYAES</sequence>
<keyword evidence="3" id="KW-0677">Repeat</keyword>
<dbReference type="InterPro" id="IPR004017">
    <property type="entry name" value="Cys_rich_dom"/>
</dbReference>
<evidence type="ECO:0000259" key="6">
    <source>
        <dbReference type="PROSITE" id="PS51379"/>
    </source>
</evidence>
<dbReference type="PANTHER" id="PTHR32479:SF20">
    <property type="entry name" value="GLYCOLATE OXIDASE IRON-SULFUR SUBUNIT"/>
    <property type="match status" value="1"/>
</dbReference>
<organism evidence="7 8">
    <name type="scientific">Candidatus Desulfatibia vada</name>
    <dbReference type="NCBI Taxonomy" id="2841696"/>
    <lineage>
        <taxon>Bacteria</taxon>
        <taxon>Pseudomonadati</taxon>
        <taxon>Thermodesulfobacteriota</taxon>
        <taxon>Desulfobacteria</taxon>
        <taxon>Desulfobacterales</taxon>
        <taxon>Desulfobacterales incertae sedis</taxon>
        <taxon>Candidatus Desulfatibia</taxon>
    </lineage>
</organism>
<evidence type="ECO:0000313" key="8">
    <source>
        <dbReference type="Proteomes" id="UP000605201"/>
    </source>
</evidence>
<feature type="non-terminal residue" evidence="7">
    <location>
        <position position="430"/>
    </location>
</feature>
<dbReference type="PROSITE" id="PS51379">
    <property type="entry name" value="4FE4S_FER_2"/>
    <property type="match status" value="2"/>
</dbReference>
<dbReference type="InterPro" id="IPR012257">
    <property type="entry name" value="Glc_ox_4Fe-4S"/>
</dbReference>
<dbReference type="Gene3D" id="1.10.1060.10">
    <property type="entry name" value="Alpha-helical ferredoxin"/>
    <property type="match status" value="1"/>
</dbReference>